<reference evidence="2" key="1">
    <citation type="submission" date="2014-08" db="EMBL/GenBank/DDBJ databases">
        <authorList>
            <person name="Moulin L."/>
        </authorList>
    </citation>
    <scope>NUCLEOTIDE SEQUENCE [LARGE SCALE GENOMIC DNA]</scope>
</reference>
<keyword evidence="2" id="KW-1185">Reference proteome</keyword>
<protein>
    <submittedName>
        <fullName evidence="1">Uncharacterized protein</fullName>
    </submittedName>
</protein>
<dbReference type="EMBL" id="CCMZ01000056">
    <property type="protein sequence ID" value="CDX26817.1"/>
    <property type="molecule type" value="Genomic_DNA"/>
</dbReference>
<dbReference type="AlphaFoldDB" id="A0A090G794"/>
<evidence type="ECO:0000313" key="1">
    <source>
        <dbReference type="EMBL" id="CDX26817.1"/>
    </source>
</evidence>
<accession>A0A090G794</accession>
<dbReference type="Proteomes" id="UP000045285">
    <property type="component" value="Unassembled WGS sequence"/>
</dbReference>
<gene>
    <name evidence="1" type="ORF">MPL3356_60571</name>
</gene>
<organism evidence="1 2">
    <name type="scientific">Mesorhizobium plurifarium</name>
    <dbReference type="NCBI Taxonomy" id="69974"/>
    <lineage>
        <taxon>Bacteria</taxon>
        <taxon>Pseudomonadati</taxon>
        <taxon>Pseudomonadota</taxon>
        <taxon>Alphaproteobacteria</taxon>
        <taxon>Hyphomicrobiales</taxon>
        <taxon>Phyllobacteriaceae</taxon>
        <taxon>Mesorhizobium</taxon>
    </lineage>
</organism>
<name>A0A090G794_MESPL</name>
<evidence type="ECO:0000313" key="2">
    <source>
        <dbReference type="Proteomes" id="UP000045285"/>
    </source>
</evidence>
<sequence>MTTKPSLESIAAADLAQLQYLIDHTPGLYRHVFSYPCPVGEESLDELRQVVAEFFYHQQQAA</sequence>
<proteinExistence type="predicted"/>